<dbReference type="EMBL" id="MU004190">
    <property type="protein sequence ID" value="KAF2494535.1"/>
    <property type="molecule type" value="Genomic_DNA"/>
</dbReference>
<sequence>MLMSTLLLLFAATFPTAKAAPTTPSYTISPPDTNTTIANTTSLYPRGSNGITDCKTNHLPPLHWYVSAVGDTCANLWVNTPLDQSLSVTTAKSLSWDQEIPTFDNGGLTFRFKIYTSLDRDSLDPLRYFTYTDCLENFGYQDNIGVLSGGGMTKCYASADATSGTGKKGDVLVRGGSVTYTPAPIGSKFVYQVKQS</sequence>
<dbReference type="OrthoDB" id="10341777at2759"/>
<organism evidence="2 3">
    <name type="scientific">Lophium mytilinum</name>
    <dbReference type="NCBI Taxonomy" id="390894"/>
    <lineage>
        <taxon>Eukaryota</taxon>
        <taxon>Fungi</taxon>
        <taxon>Dikarya</taxon>
        <taxon>Ascomycota</taxon>
        <taxon>Pezizomycotina</taxon>
        <taxon>Dothideomycetes</taxon>
        <taxon>Pleosporomycetidae</taxon>
        <taxon>Mytilinidiales</taxon>
        <taxon>Mytilinidiaceae</taxon>
        <taxon>Lophium</taxon>
    </lineage>
</organism>
<feature type="chain" id="PRO_5025617019" evidence="1">
    <location>
        <begin position="20"/>
        <end position="196"/>
    </location>
</feature>
<name>A0A6A6QQ37_9PEZI</name>
<evidence type="ECO:0000313" key="3">
    <source>
        <dbReference type="Proteomes" id="UP000799750"/>
    </source>
</evidence>
<dbReference type="AlphaFoldDB" id="A0A6A6QQ37"/>
<reference evidence="2" key="1">
    <citation type="journal article" date="2020" name="Stud. Mycol.">
        <title>101 Dothideomycetes genomes: a test case for predicting lifestyles and emergence of pathogens.</title>
        <authorList>
            <person name="Haridas S."/>
            <person name="Albert R."/>
            <person name="Binder M."/>
            <person name="Bloem J."/>
            <person name="Labutti K."/>
            <person name="Salamov A."/>
            <person name="Andreopoulos B."/>
            <person name="Baker S."/>
            <person name="Barry K."/>
            <person name="Bills G."/>
            <person name="Bluhm B."/>
            <person name="Cannon C."/>
            <person name="Castanera R."/>
            <person name="Culley D."/>
            <person name="Daum C."/>
            <person name="Ezra D."/>
            <person name="Gonzalez J."/>
            <person name="Henrissat B."/>
            <person name="Kuo A."/>
            <person name="Liang C."/>
            <person name="Lipzen A."/>
            <person name="Lutzoni F."/>
            <person name="Magnuson J."/>
            <person name="Mondo S."/>
            <person name="Nolan M."/>
            <person name="Ohm R."/>
            <person name="Pangilinan J."/>
            <person name="Park H.-J."/>
            <person name="Ramirez L."/>
            <person name="Alfaro M."/>
            <person name="Sun H."/>
            <person name="Tritt A."/>
            <person name="Yoshinaga Y."/>
            <person name="Zwiers L.-H."/>
            <person name="Turgeon B."/>
            <person name="Goodwin S."/>
            <person name="Spatafora J."/>
            <person name="Crous P."/>
            <person name="Grigoriev I."/>
        </authorList>
    </citation>
    <scope>NUCLEOTIDE SEQUENCE</scope>
    <source>
        <strain evidence="2">CBS 269.34</strain>
    </source>
</reference>
<evidence type="ECO:0000313" key="2">
    <source>
        <dbReference type="EMBL" id="KAF2494535.1"/>
    </source>
</evidence>
<accession>A0A6A6QQ37</accession>
<keyword evidence="1" id="KW-0732">Signal</keyword>
<feature type="signal peptide" evidence="1">
    <location>
        <begin position="1"/>
        <end position="19"/>
    </location>
</feature>
<keyword evidence="3" id="KW-1185">Reference proteome</keyword>
<proteinExistence type="predicted"/>
<evidence type="ECO:0000256" key="1">
    <source>
        <dbReference type="SAM" id="SignalP"/>
    </source>
</evidence>
<gene>
    <name evidence="2" type="ORF">BU16DRAFT_618608</name>
</gene>
<dbReference type="Proteomes" id="UP000799750">
    <property type="component" value="Unassembled WGS sequence"/>
</dbReference>
<protein>
    <submittedName>
        <fullName evidence="2">Uncharacterized protein</fullName>
    </submittedName>
</protein>